<dbReference type="EC" id="3.2.1.39" evidence="3"/>
<dbReference type="InterPro" id="IPR000490">
    <property type="entry name" value="Glyco_hydro_17"/>
</dbReference>
<evidence type="ECO:0000256" key="8">
    <source>
        <dbReference type="ARBA" id="ARBA00023295"/>
    </source>
</evidence>
<dbReference type="GO" id="GO:0042973">
    <property type="term" value="F:glucan endo-1,3-beta-D-glucosidase activity"/>
    <property type="evidence" value="ECO:0007669"/>
    <property type="project" value="UniProtKB-EC"/>
</dbReference>
<organism evidence="12 13">
    <name type="scientific">Rhynchospora breviuscula</name>
    <dbReference type="NCBI Taxonomy" id="2022672"/>
    <lineage>
        <taxon>Eukaryota</taxon>
        <taxon>Viridiplantae</taxon>
        <taxon>Streptophyta</taxon>
        <taxon>Embryophyta</taxon>
        <taxon>Tracheophyta</taxon>
        <taxon>Spermatophyta</taxon>
        <taxon>Magnoliopsida</taxon>
        <taxon>Liliopsida</taxon>
        <taxon>Poales</taxon>
        <taxon>Cyperaceae</taxon>
        <taxon>Cyperoideae</taxon>
        <taxon>Rhynchosporeae</taxon>
        <taxon>Rhynchospora</taxon>
    </lineage>
</organism>
<keyword evidence="8 10" id="KW-0326">Glycosidase</keyword>
<dbReference type="Proteomes" id="UP001151287">
    <property type="component" value="Unassembled WGS sequence"/>
</dbReference>
<keyword evidence="13" id="KW-1185">Reference proteome</keyword>
<keyword evidence="6" id="KW-0611">Plant defense</keyword>
<evidence type="ECO:0000256" key="2">
    <source>
        <dbReference type="ARBA" id="ARBA00008773"/>
    </source>
</evidence>
<dbReference type="SUPFAM" id="SSF51445">
    <property type="entry name" value="(Trans)glycosidases"/>
    <property type="match status" value="1"/>
</dbReference>
<comment type="catalytic activity">
    <reaction evidence="1">
        <text>Hydrolysis of (1-&gt;3)-beta-D-glucosidic linkages in (1-&gt;3)-beta-D-glucans.</text>
        <dbReference type="EC" id="3.2.1.39"/>
    </reaction>
</comment>
<dbReference type="PANTHER" id="PTHR32227">
    <property type="entry name" value="GLUCAN ENDO-1,3-BETA-GLUCOSIDASE BG1-RELATED-RELATED"/>
    <property type="match status" value="1"/>
</dbReference>
<evidence type="ECO:0000256" key="11">
    <source>
        <dbReference type="SAM" id="Phobius"/>
    </source>
</evidence>
<dbReference type="GO" id="GO:0006952">
    <property type="term" value="P:defense response"/>
    <property type="evidence" value="ECO:0007669"/>
    <property type="project" value="UniProtKB-KW"/>
</dbReference>
<comment type="similarity">
    <text evidence="2 9">Belongs to the glycosyl hydrolase 17 family.</text>
</comment>
<evidence type="ECO:0000256" key="6">
    <source>
        <dbReference type="ARBA" id="ARBA00022821"/>
    </source>
</evidence>
<dbReference type="Pfam" id="PF00332">
    <property type="entry name" value="Glyco_hydro_17"/>
    <property type="match status" value="1"/>
</dbReference>
<dbReference type="InterPro" id="IPR017853">
    <property type="entry name" value="GH"/>
</dbReference>
<evidence type="ECO:0000256" key="10">
    <source>
        <dbReference type="RuleBase" id="RU004336"/>
    </source>
</evidence>
<keyword evidence="5 10" id="KW-0378">Hydrolase</keyword>
<evidence type="ECO:0000313" key="12">
    <source>
        <dbReference type="EMBL" id="KAJ1689473.1"/>
    </source>
</evidence>
<reference evidence="12" key="1">
    <citation type="journal article" date="2022" name="Cell">
        <title>Repeat-based holocentromeres influence genome architecture and karyotype evolution.</title>
        <authorList>
            <person name="Hofstatter P.G."/>
            <person name="Thangavel G."/>
            <person name="Lux T."/>
            <person name="Neumann P."/>
            <person name="Vondrak T."/>
            <person name="Novak P."/>
            <person name="Zhang M."/>
            <person name="Costa L."/>
            <person name="Castellani M."/>
            <person name="Scott A."/>
            <person name="Toegelov H."/>
            <person name="Fuchs J."/>
            <person name="Mata-Sucre Y."/>
            <person name="Dias Y."/>
            <person name="Vanzela A.L.L."/>
            <person name="Huettel B."/>
            <person name="Almeida C.C.S."/>
            <person name="Simkova H."/>
            <person name="Souza G."/>
            <person name="Pedrosa-Harand A."/>
            <person name="Macas J."/>
            <person name="Mayer K.F.X."/>
            <person name="Houben A."/>
            <person name="Marques A."/>
        </authorList>
    </citation>
    <scope>NUCLEOTIDE SEQUENCE</scope>
    <source>
        <strain evidence="12">RhyBre1mFocal</strain>
    </source>
</reference>
<dbReference type="Gene3D" id="3.20.20.80">
    <property type="entry name" value="Glycosidases"/>
    <property type="match status" value="1"/>
</dbReference>
<evidence type="ECO:0000256" key="4">
    <source>
        <dbReference type="ARBA" id="ARBA00022729"/>
    </source>
</evidence>
<gene>
    <name evidence="12" type="ORF">LUZ63_013628</name>
</gene>
<name>A0A9Q0HKU5_9POAL</name>
<dbReference type="AlphaFoldDB" id="A0A9Q0HKU5"/>
<keyword evidence="11" id="KW-0812">Transmembrane</keyword>
<evidence type="ECO:0000256" key="9">
    <source>
        <dbReference type="RuleBase" id="RU004335"/>
    </source>
</evidence>
<evidence type="ECO:0000256" key="1">
    <source>
        <dbReference type="ARBA" id="ARBA00000382"/>
    </source>
</evidence>
<dbReference type="PROSITE" id="PS00587">
    <property type="entry name" value="GLYCOSYL_HYDROL_F17"/>
    <property type="match status" value="1"/>
</dbReference>
<keyword evidence="7" id="KW-1015">Disulfide bond</keyword>
<dbReference type="EMBL" id="JAMQYH010000004">
    <property type="protein sequence ID" value="KAJ1689473.1"/>
    <property type="molecule type" value="Genomic_DNA"/>
</dbReference>
<dbReference type="FunFam" id="3.20.20.80:FF:000002">
    <property type="entry name" value="Glucan endo-1,3-beta-glucosidase 3"/>
    <property type="match status" value="1"/>
</dbReference>
<evidence type="ECO:0000256" key="3">
    <source>
        <dbReference type="ARBA" id="ARBA00012780"/>
    </source>
</evidence>
<evidence type="ECO:0000256" key="5">
    <source>
        <dbReference type="ARBA" id="ARBA00022801"/>
    </source>
</evidence>
<proteinExistence type="inferred from homology"/>
<keyword evidence="4" id="KW-0732">Signal</keyword>
<dbReference type="InterPro" id="IPR044965">
    <property type="entry name" value="Glyco_hydro_17_plant"/>
</dbReference>
<comment type="caution">
    <text evidence="12">The sequence shown here is derived from an EMBL/GenBank/DDBJ whole genome shotgun (WGS) entry which is preliminary data.</text>
</comment>
<feature type="transmembrane region" description="Helical" evidence="11">
    <location>
        <begin position="53"/>
        <end position="72"/>
    </location>
</feature>
<keyword evidence="11" id="KW-0472">Membrane</keyword>
<protein>
    <recommendedName>
        <fullName evidence="3">glucan endo-1,3-beta-D-glucosidase</fullName>
        <ecNumber evidence="3">3.2.1.39</ecNumber>
    </recommendedName>
</protein>
<dbReference type="GO" id="GO:0005975">
    <property type="term" value="P:carbohydrate metabolic process"/>
    <property type="evidence" value="ECO:0007669"/>
    <property type="project" value="InterPro"/>
</dbReference>
<sequence>MVPHPDTRSKTTAHLLTRLVFKPKAPNNLSLSLSSSFSRSKKPRSAMRESDQALGRCVLLHLILLLCVFFPIGSSFSFGGRGIGINYGRLGTNLPPPDIAVKLITSSCIKHVKTFDMDPLLIQAFAKSNITLSLCIPDKELPVLASDPTRADLIVERSILPFIHTTKISSISVGNEISMMPELAPHLLPAIKNVYYSLKKFKIHKRIKVSTTHSVAVLAIRSPPSHGIFQDSIAGPIMKPVLRFLNKTQSPFMVNLYPYLTYKETNEVPLDFALFTEKPNLYYTDPNTSLVYTNLFDILVDALNAAAASLGFNNLTLVVTETGWPTNGRENDYATSLQNAKLFNQRLIKHVMRVPVVGTPMRPGVPVMVYLFALFDEDLKVGEPTENHWGLFYANGSKKYELEPEKHGVLRRTKLANGENKFSFL</sequence>
<keyword evidence="11" id="KW-1133">Transmembrane helix</keyword>
<evidence type="ECO:0000313" key="13">
    <source>
        <dbReference type="Proteomes" id="UP001151287"/>
    </source>
</evidence>
<evidence type="ECO:0000256" key="7">
    <source>
        <dbReference type="ARBA" id="ARBA00023157"/>
    </source>
</evidence>
<accession>A0A9Q0HKU5</accession>